<protein>
    <submittedName>
        <fullName evidence="1">Uncharacterized protein</fullName>
    </submittedName>
</protein>
<dbReference type="EMBL" id="BARV01042147">
    <property type="protein sequence ID" value="GAI46732.1"/>
    <property type="molecule type" value="Genomic_DNA"/>
</dbReference>
<feature type="non-terminal residue" evidence="1">
    <location>
        <position position="74"/>
    </location>
</feature>
<dbReference type="AlphaFoldDB" id="X1NRQ4"/>
<dbReference type="Gene3D" id="3.40.190.170">
    <property type="entry name" value="Bacterial extracellular solute-binding protein, family 7"/>
    <property type="match status" value="1"/>
</dbReference>
<dbReference type="InterPro" id="IPR038404">
    <property type="entry name" value="TRAP_DctP_sf"/>
</dbReference>
<comment type="caution">
    <text evidence="1">The sequence shown here is derived from an EMBL/GenBank/DDBJ whole genome shotgun (WGS) entry which is preliminary data.</text>
</comment>
<gene>
    <name evidence="1" type="ORF">S06H3_63512</name>
</gene>
<proteinExistence type="predicted"/>
<evidence type="ECO:0000313" key="1">
    <source>
        <dbReference type="EMBL" id="GAI46732.1"/>
    </source>
</evidence>
<sequence>MGFHEVAKYWVKKPSMVAEPCPVDFIVNGTVWQSLDDDLKAIVEASLDASQIFWTANLEYEIAKAWTFAADQGV</sequence>
<accession>X1NRQ4</accession>
<reference evidence="1" key="1">
    <citation type="journal article" date="2014" name="Front. Microbiol.">
        <title>High frequency of phylogenetically diverse reductive dehalogenase-homologous genes in deep subseafloor sedimentary metagenomes.</title>
        <authorList>
            <person name="Kawai M."/>
            <person name="Futagami T."/>
            <person name="Toyoda A."/>
            <person name="Takaki Y."/>
            <person name="Nishi S."/>
            <person name="Hori S."/>
            <person name="Arai W."/>
            <person name="Tsubouchi T."/>
            <person name="Morono Y."/>
            <person name="Uchiyama I."/>
            <person name="Ito T."/>
            <person name="Fujiyama A."/>
            <person name="Inagaki F."/>
            <person name="Takami H."/>
        </authorList>
    </citation>
    <scope>NUCLEOTIDE SEQUENCE</scope>
    <source>
        <strain evidence="1">Expedition CK06-06</strain>
    </source>
</reference>
<name>X1NRQ4_9ZZZZ</name>
<organism evidence="1">
    <name type="scientific">marine sediment metagenome</name>
    <dbReference type="NCBI Taxonomy" id="412755"/>
    <lineage>
        <taxon>unclassified sequences</taxon>
        <taxon>metagenomes</taxon>
        <taxon>ecological metagenomes</taxon>
    </lineage>
</organism>